<organism evidence="1 2">
    <name type="scientific">Rhodocytophaga aerolata</name>
    <dbReference type="NCBI Taxonomy" id="455078"/>
    <lineage>
        <taxon>Bacteria</taxon>
        <taxon>Pseudomonadati</taxon>
        <taxon>Bacteroidota</taxon>
        <taxon>Cytophagia</taxon>
        <taxon>Cytophagales</taxon>
        <taxon>Rhodocytophagaceae</taxon>
        <taxon>Rhodocytophaga</taxon>
    </lineage>
</organism>
<dbReference type="Proteomes" id="UP001168528">
    <property type="component" value="Unassembled WGS sequence"/>
</dbReference>
<name>A0ABT8R3Q5_9BACT</name>
<protein>
    <submittedName>
        <fullName evidence="1">Pinensin family lanthipeptide</fullName>
    </submittedName>
</protein>
<keyword evidence="2" id="KW-1185">Reference proteome</keyword>
<dbReference type="RefSeq" id="WP_302037534.1">
    <property type="nucleotide sequence ID" value="NZ_JAUKPO010000005.1"/>
</dbReference>
<dbReference type="NCBIfam" id="NF038180">
    <property type="entry name" value="leader_pinensin"/>
    <property type="match status" value="1"/>
</dbReference>
<gene>
    <name evidence="1" type="ORF">Q0590_10730</name>
</gene>
<sequence>MKNQKLKLDELKVQSFVTDFAKTQDQTQEVHGGATNAVYCLKNTVVCYYEIPDVIIKTQSWAGCPTDNFDFTSVQDFGVHY</sequence>
<comment type="caution">
    <text evidence="1">The sequence shown here is derived from an EMBL/GenBank/DDBJ whole genome shotgun (WGS) entry which is preliminary data.</text>
</comment>
<reference evidence="1" key="1">
    <citation type="submission" date="2023-07" db="EMBL/GenBank/DDBJ databases">
        <title>The genome sequence of Rhodocytophaga aerolata KACC 12507.</title>
        <authorList>
            <person name="Zhang X."/>
        </authorList>
    </citation>
    <scope>NUCLEOTIDE SEQUENCE</scope>
    <source>
        <strain evidence="1">KACC 12507</strain>
    </source>
</reference>
<dbReference type="InterPro" id="IPR059231">
    <property type="entry name" value="Leader_pinensin"/>
</dbReference>
<accession>A0ABT8R3Q5</accession>
<evidence type="ECO:0000313" key="2">
    <source>
        <dbReference type="Proteomes" id="UP001168528"/>
    </source>
</evidence>
<dbReference type="EMBL" id="JAUKPO010000005">
    <property type="protein sequence ID" value="MDO1446729.1"/>
    <property type="molecule type" value="Genomic_DNA"/>
</dbReference>
<evidence type="ECO:0000313" key="1">
    <source>
        <dbReference type="EMBL" id="MDO1446729.1"/>
    </source>
</evidence>
<proteinExistence type="predicted"/>